<evidence type="ECO:0000256" key="1">
    <source>
        <dbReference type="SAM" id="MobiDB-lite"/>
    </source>
</evidence>
<evidence type="ECO:0008006" key="5">
    <source>
        <dbReference type="Google" id="ProtNLM"/>
    </source>
</evidence>
<feature type="region of interest" description="Disordered" evidence="1">
    <location>
        <begin position="154"/>
        <end position="200"/>
    </location>
</feature>
<keyword evidence="2" id="KW-0732">Signal</keyword>
<dbReference type="Proteomes" id="UP000240739">
    <property type="component" value="Unassembled WGS sequence"/>
</dbReference>
<feature type="compositionally biased region" description="Pro residues" evidence="1">
    <location>
        <begin position="182"/>
        <end position="200"/>
    </location>
</feature>
<accession>A0A2T4UDE7</accession>
<gene>
    <name evidence="3" type="ORF">C7Y72_17910</name>
</gene>
<dbReference type="AlphaFoldDB" id="A0A2T4UDE7"/>
<evidence type="ECO:0000313" key="3">
    <source>
        <dbReference type="EMBL" id="PTL55524.1"/>
    </source>
</evidence>
<feature type="region of interest" description="Disordered" evidence="1">
    <location>
        <begin position="20"/>
        <end position="62"/>
    </location>
</feature>
<proteinExistence type="predicted"/>
<feature type="compositionally biased region" description="Basic and acidic residues" evidence="1">
    <location>
        <begin position="43"/>
        <end position="57"/>
    </location>
</feature>
<evidence type="ECO:0000256" key="2">
    <source>
        <dbReference type="SAM" id="SignalP"/>
    </source>
</evidence>
<organism evidence="3 4">
    <name type="scientific">Paraconexibacter algicola</name>
    <dbReference type="NCBI Taxonomy" id="2133960"/>
    <lineage>
        <taxon>Bacteria</taxon>
        <taxon>Bacillati</taxon>
        <taxon>Actinomycetota</taxon>
        <taxon>Thermoleophilia</taxon>
        <taxon>Solirubrobacterales</taxon>
        <taxon>Paraconexibacteraceae</taxon>
        <taxon>Paraconexibacter</taxon>
    </lineage>
</organism>
<feature type="signal peptide" evidence="2">
    <location>
        <begin position="1"/>
        <end position="21"/>
    </location>
</feature>
<evidence type="ECO:0000313" key="4">
    <source>
        <dbReference type="Proteomes" id="UP000240739"/>
    </source>
</evidence>
<protein>
    <recommendedName>
        <fullName evidence="5">DUF5666 domain-containing protein</fullName>
    </recommendedName>
</protein>
<sequence length="200" mass="21427">MMRKSPLILAGLASLSLSATAVADKPEHAEKPDVKPVKTAPAGHDRPDDGDRGDRGEKKGHRTHWHAFDVHGTLVSQALTVNPDGTVDGTVVVKTSKKVRTAKRGPKTVVTKETTFTLDDAKLSVKTDDRTGDQKVDLADVRAGDRVKLEGRVEHRHGRKDASTDAPKVELRRVKFDDPKPAKPAPAPAPTPAPTPTPGS</sequence>
<feature type="chain" id="PRO_5039142568" description="DUF5666 domain-containing protein" evidence="2">
    <location>
        <begin position="22"/>
        <end position="200"/>
    </location>
</feature>
<name>A0A2T4UDE7_9ACTN</name>
<feature type="compositionally biased region" description="Basic and acidic residues" evidence="1">
    <location>
        <begin position="160"/>
        <end position="181"/>
    </location>
</feature>
<dbReference type="EMBL" id="PYYB01000003">
    <property type="protein sequence ID" value="PTL55524.1"/>
    <property type="molecule type" value="Genomic_DNA"/>
</dbReference>
<reference evidence="3 4" key="1">
    <citation type="submission" date="2018-03" db="EMBL/GenBank/DDBJ databases">
        <title>Aquarubrobacter algicola gen. nov., sp. nov., a novel actinobacterium isolated from shallow eutrophic lake during the end of cyanobacterial harmful algal blooms.</title>
        <authorList>
            <person name="Chun S.J."/>
        </authorList>
    </citation>
    <scope>NUCLEOTIDE SEQUENCE [LARGE SCALE GENOMIC DNA]</scope>
    <source>
        <strain evidence="3 4">Seoho-28</strain>
    </source>
</reference>
<comment type="caution">
    <text evidence="3">The sequence shown here is derived from an EMBL/GenBank/DDBJ whole genome shotgun (WGS) entry which is preliminary data.</text>
</comment>
<feature type="compositionally biased region" description="Basic and acidic residues" evidence="1">
    <location>
        <begin position="24"/>
        <end position="36"/>
    </location>
</feature>
<keyword evidence="4" id="KW-1185">Reference proteome</keyword>